<dbReference type="SUPFAM" id="SSF48317">
    <property type="entry name" value="Acid phosphatase/Vanadium-dependent haloperoxidase"/>
    <property type="match status" value="1"/>
</dbReference>
<protein>
    <submittedName>
        <fullName evidence="9">Phosphatase PAP2 family protein</fullName>
    </submittedName>
</protein>
<dbReference type="Proteomes" id="UP001056539">
    <property type="component" value="Chromosome"/>
</dbReference>
<organism evidence="9 10">
    <name type="scientific">Thermospira aquatica</name>
    <dbReference type="NCBI Taxonomy" id="2828656"/>
    <lineage>
        <taxon>Bacteria</taxon>
        <taxon>Pseudomonadati</taxon>
        <taxon>Spirochaetota</taxon>
        <taxon>Spirochaetia</taxon>
        <taxon>Brevinematales</taxon>
        <taxon>Thermospiraceae</taxon>
        <taxon>Thermospira</taxon>
    </lineage>
</organism>
<dbReference type="InterPro" id="IPR000326">
    <property type="entry name" value="PAP2/HPO"/>
</dbReference>
<reference evidence="9" key="1">
    <citation type="submission" date="2021-04" db="EMBL/GenBank/DDBJ databases">
        <authorList>
            <person name="Postec A."/>
        </authorList>
    </citation>
    <scope>NUCLEOTIDE SEQUENCE</scope>
    <source>
        <strain evidence="9">F1F22</strain>
    </source>
</reference>
<evidence type="ECO:0000259" key="8">
    <source>
        <dbReference type="SMART" id="SM00014"/>
    </source>
</evidence>
<keyword evidence="2" id="KW-1003">Cell membrane</keyword>
<dbReference type="GO" id="GO:0016787">
    <property type="term" value="F:hydrolase activity"/>
    <property type="evidence" value="ECO:0007669"/>
    <property type="project" value="UniProtKB-KW"/>
</dbReference>
<evidence type="ECO:0000256" key="5">
    <source>
        <dbReference type="ARBA" id="ARBA00022989"/>
    </source>
</evidence>
<sequence length="256" mass="30195">MTEREQEQPKKVLKPLRVPKKISLKQWHTLMETIADEDVREYLEDVYVYDARRNRYILTRGLNRKEKHILSILFHELALPLKEKRKFFISRDLDKEIVALLAKKRRHSLNVLMTIMTRIGDGYVWFGMILFLLFFDLYAGIVLAMAQLLQILLQVVIKNIFTRDRPYVRHGDISILLAPPDRFSFPSGHTAGAFTVVFFLWYFYPVWMWPFLVLALLIGFSRMYLGLHYPTDVLAGIILGYVSVRIALFFSFFLPM</sequence>
<dbReference type="CDD" id="cd01610">
    <property type="entry name" value="PAP2_like"/>
    <property type="match status" value="1"/>
</dbReference>
<name>A0AAX3BAT1_9SPIR</name>
<proteinExistence type="predicted"/>
<feature type="transmembrane region" description="Helical" evidence="7">
    <location>
        <begin position="234"/>
        <end position="254"/>
    </location>
</feature>
<feature type="transmembrane region" description="Helical" evidence="7">
    <location>
        <begin position="209"/>
        <end position="227"/>
    </location>
</feature>
<dbReference type="EMBL" id="CP073355">
    <property type="protein sequence ID" value="URA09327.1"/>
    <property type="molecule type" value="Genomic_DNA"/>
</dbReference>
<keyword evidence="5 7" id="KW-1133">Transmembrane helix</keyword>
<keyword evidence="10" id="KW-1185">Reference proteome</keyword>
<evidence type="ECO:0000256" key="4">
    <source>
        <dbReference type="ARBA" id="ARBA00022801"/>
    </source>
</evidence>
<dbReference type="Gene3D" id="1.20.144.10">
    <property type="entry name" value="Phosphatidic acid phosphatase type 2/haloperoxidase"/>
    <property type="match status" value="1"/>
</dbReference>
<dbReference type="RefSeq" id="WP_271434454.1">
    <property type="nucleotide sequence ID" value="NZ_CP073355.1"/>
</dbReference>
<keyword evidence="6 7" id="KW-0472">Membrane</keyword>
<evidence type="ECO:0000256" key="1">
    <source>
        <dbReference type="ARBA" id="ARBA00004651"/>
    </source>
</evidence>
<dbReference type="SMART" id="SM00014">
    <property type="entry name" value="acidPPc"/>
    <property type="match status" value="1"/>
</dbReference>
<reference evidence="9" key="2">
    <citation type="submission" date="2022-06" db="EMBL/GenBank/DDBJ databases">
        <title>Thermospira aquatica gen. nov., sp. nov.</title>
        <authorList>
            <person name="Ben Ali Gam Z."/>
            <person name="Labat M."/>
        </authorList>
    </citation>
    <scope>NUCLEOTIDE SEQUENCE</scope>
    <source>
        <strain evidence="9">F1F22</strain>
    </source>
</reference>
<accession>A0AAX3BAT1</accession>
<evidence type="ECO:0000256" key="6">
    <source>
        <dbReference type="ARBA" id="ARBA00023136"/>
    </source>
</evidence>
<dbReference type="Pfam" id="PF01569">
    <property type="entry name" value="PAP2"/>
    <property type="match status" value="1"/>
</dbReference>
<evidence type="ECO:0000256" key="2">
    <source>
        <dbReference type="ARBA" id="ARBA00022475"/>
    </source>
</evidence>
<dbReference type="AlphaFoldDB" id="A0AAX3BAT1"/>
<gene>
    <name evidence="9" type="ORF">KDW03_07480</name>
</gene>
<dbReference type="InterPro" id="IPR036938">
    <property type="entry name" value="PAP2/HPO_sf"/>
</dbReference>
<dbReference type="PANTHER" id="PTHR14969:SF62">
    <property type="entry name" value="DECAPRENYLPHOSPHORYL-5-PHOSPHORIBOSE PHOSPHATASE RV3807C-RELATED"/>
    <property type="match status" value="1"/>
</dbReference>
<feature type="domain" description="Phosphatidic acid phosphatase type 2/haloperoxidase" evidence="8">
    <location>
        <begin position="138"/>
        <end position="248"/>
    </location>
</feature>
<dbReference type="KEGG" id="taqu:KDW03_07480"/>
<comment type="subcellular location">
    <subcellularLocation>
        <location evidence="1">Cell membrane</location>
        <topology evidence="1">Multi-pass membrane protein</topology>
    </subcellularLocation>
</comment>
<feature type="transmembrane region" description="Helical" evidence="7">
    <location>
        <begin position="111"/>
        <end position="135"/>
    </location>
</feature>
<keyword evidence="4" id="KW-0378">Hydrolase</keyword>
<evidence type="ECO:0000313" key="9">
    <source>
        <dbReference type="EMBL" id="URA09327.1"/>
    </source>
</evidence>
<evidence type="ECO:0000256" key="3">
    <source>
        <dbReference type="ARBA" id="ARBA00022692"/>
    </source>
</evidence>
<evidence type="ECO:0000313" key="10">
    <source>
        <dbReference type="Proteomes" id="UP001056539"/>
    </source>
</evidence>
<dbReference type="PANTHER" id="PTHR14969">
    <property type="entry name" value="SPHINGOSINE-1-PHOSPHATE PHOSPHOHYDROLASE"/>
    <property type="match status" value="1"/>
</dbReference>
<evidence type="ECO:0000256" key="7">
    <source>
        <dbReference type="SAM" id="Phobius"/>
    </source>
</evidence>
<keyword evidence="3 7" id="KW-0812">Transmembrane</keyword>
<dbReference type="GO" id="GO:0005886">
    <property type="term" value="C:plasma membrane"/>
    <property type="evidence" value="ECO:0007669"/>
    <property type="project" value="UniProtKB-SubCell"/>
</dbReference>